<dbReference type="Proteomes" id="UP000315711">
    <property type="component" value="Unassembled WGS sequence"/>
</dbReference>
<dbReference type="FunFam" id="1.10.357.140:FF:000001">
    <property type="entry name" value="Protoheme IX farnesyltransferase"/>
    <property type="match status" value="1"/>
</dbReference>
<dbReference type="EMBL" id="VLKZ01000006">
    <property type="protein sequence ID" value="TWI55818.1"/>
    <property type="molecule type" value="Genomic_DNA"/>
</dbReference>
<evidence type="ECO:0000313" key="12">
    <source>
        <dbReference type="Proteomes" id="UP000315711"/>
    </source>
</evidence>
<evidence type="ECO:0000256" key="6">
    <source>
        <dbReference type="ARBA" id="ARBA00022989"/>
    </source>
</evidence>
<evidence type="ECO:0000313" key="11">
    <source>
        <dbReference type="EMBL" id="TWI55818.1"/>
    </source>
</evidence>
<dbReference type="RefSeq" id="WP_144450680.1">
    <property type="nucleotide sequence ID" value="NZ_VLKZ01000006.1"/>
</dbReference>
<dbReference type="EC" id="2.5.1.141" evidence="10"/>
<evidence type="ECO:0000256" key="7">
    <source>
        <dbReference type="ARBA" id="ARBA00023133"/>
    </source>
</evidence>
<keyword evidence="5 10" id="KW-0812">Transmembrane</keyword>
<comment type="function">
    <text evidence="10">Converts heme B (protoheme IX) to heme O by substitution of the vinyl group on carbon 2 of heme B porphyrin ring with a hydroxyethyl farnesyl side group.</text>
</comment>
<comment type="subcellular location">
    <subcellularLocation>
        <location evidence="1 10">Cell membrane</location>
        <topology evidence="1 10">Multi-pass membrane protein</topology>
    </subcellularLocation>
</comment>
<keyword evidence="4 10" id="KW-0808">Transferase</keyword>
<proteinExistence type="inferred from homology"/>
<keyword evidence="6 10" id="KW-1133">Transmembrane helix</keyword>
<feature type="transmembrane region" description="Helical" evidence="10">
    <location>
        <begin position="40"/>
        <end position="59"/>
    </location>
</feature>
<keyword evidence="7 10" id="KW-0350">Heme biosynthesis</keyword>
<reference evidence="11 12" key="1">
    <citation type="journal article" date="2015" name="Stand. Genomic Sci.">
        <title>Genomic Encyclopedia of Bacterial and Archaeal Type Strains, Phase III: the genomes of soil and plant-associated and newly described type strains.</title>
        <authorList>
            <person name="Whitman W.B."/>
            <person name="Woyke T."/>
            <person name="Klenk H.P."/>
            <person name="Zhou Y."/>
            <person name="Lilburn T.G."/>
            <person name="Beck B.J."/>
            <person name="De Vos P."/>
            <person name="Vandamme P."/>
            <person name="Eisen J.A."/>
            <person name="Garrity G."/>
            <person name="Hugenholtz P."/>
            <person name="Kyrpides N.C."/>
        </authorList>
    </citation>
    <scope>NUCLEOTIDE SEQUENCE [LARGE SCALE GENOMIC DNA]</scope>
    <source>
        <strain evidence="11 12">CGMCC 1.10116</strain>
    </source>
</reference>
<feature type="transmembrane region" description="Helical" evidence="10">
    <location>
        <begin position="165"/>
        <end position="185"/>
    </location>
</feature>
<dbReference type="Gene3D" id="1.10.357.140">
    <property type="entry name" value="UbiA prenyltransferase"/>
    <property type="match status" value="1"/>
</dbReference>
<keyword evidence="3 10" id="KW-1003">Cell membrane</keyword>
<sequence length="312" mass="34195">MNKTNTVFEATEVIKTGPDSSVASEQQRSWKDYLVLAKQGIVTSNLITTFAGIYLAAVYTSTGIGAHLDSMIFALLGAALVMAGGCTLNNYIDRDIDPIMERTKDRPTVTGRFTANHVLIVGLLQAALGLGFLALTTPTAAVIGLIGLFIYVVLYTMWTKRTTTLNTVVGSFSGAVPPLIGWAAIDGSLHSYAWLLFFIMFFWQPPHFLALAMKRVEEYRAAGIPMLPVVAGFKMTKRQMVVYVAALLPVSLMLYPFGVVYTIVAAILGLGWLALGIAGFMMKDDIKWARLMFVYSLNYLTILFVLMVIVHI</sequence>
<dbReference type="InterPro" id="IPR000537">
    <property type="entry name" value="UbiA_prenyltransferase"/>
</dbReference>
<evidence type="ECO:0000256" key="9">
    <source>
        <dbReference type="ARBA" id="ARBA00047690"/>
    </source>
</evidence>
<dbReference type="PROSITE" id="PS00943">
    <property type="entry name" value="UBIA"/>
    <property type="match status" value="1"/>
</dbReference>
<dbReference type="GO" id="GO:0008495">
    <property type="term" value="F:protoheme IX farnesyltransferase activity"/>
    <property type="evidence" value="ECO:0007669"/>
    <property type="project" value="UniProtKB-UniRule"/>
</dbReference>
<dbReference type="OrthoDB" id="9814417at2"/>
<dbReference type="NCBIfam" id="NF003349">
    <property type="entry name" value="PRK04375.1-2"/>
    <property type="match status" value="1"/>
</dbReference>
<feature type="transmembrane region" description="Helical" evidence="10">
    <location>
        <begin position="71"/>
        <end position="92"/>
    </location>
</feature>
<dbReference type="GO" id="GO:0005886">
    <property type="term" value="C:plasma membrane"/>
    <property type="evidence" value="ECO:0007669"/>
    <property type="project" value="UniProtKB-SubCell"/>
</dbReference>
<keyword evidence="8 10" id="KW-0472">Membrane</keyword>
<dbReference type="InterPro" id="IPR006369">
    <property type="entry name" value="Protohaem_IX_farnesylTrfase"/>
</dbReference>
<evidence type="ECO:0000256" key="8">
    <source>
        <dbReference type="ARBA" id="ARBA00023136"/>
    </source>
</evidence>
<comment type="similarity">
    <text evidence="10">Belongs to the UbiA prenyltransferase family. Protoheme IX farnesyltransferase subfamily.</text>
</comment>
<comment type="subunit">
    <text evidence="10">Interacts with CtaA.</text>
</comment>
<feature type="transmembrane region" description="Helical" evidence="10">
    <location>
        <begin position="113"/>
        <end position="134"/>
    </location>
</feature>
<feature type="transmembrane region" description="Helical" evidence="10">
    <location>
        <begin position="140"/>
        <end position="158"/>
    </location>
</feature>
<dbReference type="PANTHER" id="PTHR43448">
    <property type="entry name" value="PROTOHEME IX FARNESYLTRANSFERASE, MITOCHONDRIAL"/>
    <property type="match status" value="1"/>
</dbReference>
<evidence type="ECO:0000256" key="5">
    <source>
        <dbReference type="ARBA" id="ARBA00022692"/>
    </source>
</evidence>
<comment type="caution">
    <text evidence="11">The sequence shown here is derived from an EMBL/GenBank/DDBJ whole genome shotgun (WGS) entry which is preliminary data.</text>
</comment>
<dbReference type="HAMAP" id="MF_00154">
    <property type="entry name" value="CyoE_CtaB"/>
    <property type="match status" value="1"/>
</dbReference>
<dbReference type="UniPathway" id="UPA00834">
    <property type="reaction ID" value="UER00712"/>
</dbReference>
<evidence type="ECO:0000256" key="1">
    <source>
        <dbReference type="ARBA" id="ARBA00004651"/>
    </source>
</evidence>
<comment type="pathway">
    <text evidence="2 10">Porphyrin-containing compound metabolism; heme O biosynthesis; heme O from protoheme: step 1/1.</text>
</comment>
<feature type="transmembrane region" description="Helical" evidence="10">
    <location>
        <begin position="191"/>
        <end position="212"/>
    </location>
</feature>
<evidence type="ECO:0000256" key="4">
    <source>
        <dbReference type="ARBA" id="ARBA00022679"/>
    </source>
</evidence>
<comment type="miscellaneous">
    <text evidence="10">Carbon 2 of the heme B porphyrin ring is defined according to the Fischer nomenclature.</text>
</comment>
<gene>
    <name evidence="10" type="primary">ctaB</name>
    <name evidence="11" type="ORF">IQ10_02378</name>
</gene>
<organism evidence="11 12">
    <name type="scientific">Halalkalibacter nanhaiisediminis</name>
    <dbReference type="NCBI Taxonomy" id="688079"/>
    <lineage>
        <taxon>Bacteria</taxon>
        <taxon>Bacillati</taxon>
        <taxon>Bacillota</taxon>
        <taxon>Bacilli</taxon>
        <taxon>Bacillales</taxon>
        <taxon>Bacillaceae</taxon>
        <taxon>Halalkalibacter</taxon>
    </lineage>
</organism>
<feature type="transmembrane region" description="Helical" evidence="10">
    <location>
        <begin position="293"/>
        <end position="311"/>
    </location>
</feature>
<evidence type="ECO:0000256" key="3">
    <source>
        <dbReference type="ARBA" id="ARBA00022475"/>
    </source>
</evidence>
<dbReference type="PANTHER" id="PTHR43448:SF2">
    <property type="entry name" value="PROTOHEME IX FARNESYLTRANSFERASE, MITOCHONDRIAL"/>
    <property type="match status" value="1"/>
</dbReference>
<comment type="catalytic activity">
    <reaction evidence="9 10">
        <text>heme b + (2E,6E)-farnesyl diphosphate + H2O = Fe(II)-heme o + diphosphate</text>
        <dbReference type="Rhea" id="RHEA:28070"/>
        <dbReference type="ChEBI" id="CHEBI:15377"/>
        <dbReference type="ChEBI" id="CHEBI:33019"/>
        <dbReference type="ChEBI" id="CHEBI:60344"/>
        <dbReference type="ChEBI" id="CHEBI:60530"/>
        <dbReference type="ChEBI" id="CHEBI:175763"/>
        <dbReference type="EC" id="2.5.1.141"/>
    </reaction>
</comment>
<name>A0A562QGE6_9BACI</name>
<dbReference type="Pfam" id="PF01040">
    <property type="entry name" value="UbiA"/>
    <property type="match status" value="1"/>
</dbReference>
<dbReference type="InterPro" id="IPR030470">
    <property type="entry name" value="UbiA_prenylTrfase_CS"/>
</dbReference>
<evidence type="ECO:0000256" key="10">
    <source>
        <dbReference type="HAMAP-Rule" id="MF_00154"/>
    </source>
</evidence>
<dbReference type="CDD" id="cd13957">
    <property type="entry name" value="PT_UbiA_Cox10"/>
    <property type="match status" value="1"/>
</dbReference>
<keyword evidence="12" id="KW-1185">Reference proteome</keyword>
<feature type="transmembrane region" description="Helical" evidence="10">
    <location>
        <begin position="240"/>
        <end position="257"/>
    </location>
</feature>
<protein>
    <recommendedName>
        <fullName evidence="10">Protoheme IX farnesyltransferase</fullName>
        <ecNumber evidence="10">2.5.1.141</ecNumber>
    </recommendedName>
    <alternativeName>
        <fullName evidence="10">Heme B farnesyltransferase</fullName>
    </alternativeName>
    <alternativeName>
        <fullName evidence="10">Heme O synthase</fullName>
    </alternativeName>
</protein>
<dbReference type="AlphaFoldDB" id="A0A562QGE6"/>
<dbReference type="InterPro" id="IPR044878">
    <property type="entry name" value="UbiA_sf"/>
</dbReference>
<evidence type="ECO:0000256" key="2">
    <source>
        <dbReference type="ARBA" id="ARBA00004919"/>
    </source>
</evidence>
<dbReference type="NCBIfam" id="TIGR01473">
    <property type="entry name" value="cyoE_ctaB"/>
    <property type="match status" value="1"/>
</dbReference>
<dbReference type="GO" id="GO:0048034">
    <property type="term" value="P:heme O biosynthetic process"/>
    <property type="evidence" value="ECO:0007669"/>
    <property type="project" value="UniProtKB-UniRule"/>
</dbReference>
<accession>A0A562QGE6</accession>